<dbReference type="EMBL" id="UIGI01000002">
    <property type="protein sequence ID" value="SUY92904.1"/>
    <property type="molecule type" value="Genomic_DNA"/>
</dbReference>
<accession>A0A381KNF1</accession>
<reference evidence="1 2" key="1">
    <citation type="submission" date="2018-06" db="EMBL/GenBank/DDBJ databases">
        <authorList>
            <consortium name="Pathogen Informatics"/>
            <person name="Doyle S."/>
        </authorList>
    </citation>
    <scope>NUCLEOTIDE SEQUENCE [LARGE SCALE GENOMIC DNA]</scope>
    <source>
        <strain evidence="1 2">NCTC12119</strain>
    </source>
</reference>
<protein>
    <submittedName>
        <fullName evidence="1">Uncharacterized protein</fullName>
    </submittedName>
</protein>
<dbReference type="Proteomes" id="UP000255528">
    <property type="component" value="Unassembled WGS sequence"/>
</dbReference>
<evidence type="ECO:0000313" key="1">
    <source>
        <dbReference type="EMBL" id="SUY92904.1"/>
    </source>
</evidence>
<proteinExistence type="predicted"/>
<name>A0A381KNF1_9ENTR</name>
<evidence type="ECO:0000313" key="2">
    <source>
        <dbReference type="Proteomes" id="UP000255528"/>
    </source>
</evidence>
<gene>
    <name evidence="1" type="ORF">NCTC12119_04934</name>
</gene>
<organism evidence="1 2">
    <name type="scientific">Buttiauxella agrestis</name>
    <dbReference type="NCBI Taxonomy" id="82977"/>
    <lineage>
        <taxon>Bacteria</taxon>
        <taxon>Pseudomonadati</taxon>
        <taxon>Pseudomonadota</taxon>
        <taxon>Gammaproteobacteria</taxon>
        <taxon>Enterobacterales</taxon>
        <taxon>Enterobacteriaceae</taxon>
        <taxon>Buttiauxella</taxon>
    </lineage>
</organism>
<sequence>MKRTLLISSVFFYLDAVITFQLRLMRMICLSAPLPIKQLR</sequence>
<dbReference type="AlphaFoldDB" id="A0A381KNF1"/>